<comment type="caution">
    <text evidence="4">The sequence shown here is derived from an EMBL/GenBank/DDBJ whole genome shotgun (WGS) entry which is preliminary data.</text>
</comment>
<name>A0ABU8TQ30_9HYPH</name>
<keyword evidence="3 4" id="KW-0560">Oxidoreductase</keyword>
<dbReference type="PANTHER" id="PTHR36925:SF1">
    <property type="entry name" value="COBALT-PRECORRIN-6A REDUCTASE"/>
    <property type="match status" value="1"/>
</dbReference>
<reference evidence="4 5" key="1">
    <citation type="submission" date="2024-02" db="EMBL/GenBank/DDBJ databases">
        <title>Roseibium algae sp. nov., isolated from marine alga (Grateloupia sp.), showing potential in myo-inositol conversion.</title>
        <authorList>
            <person name="Wang Y."/>
        </authorList>
    </citation>
    <scope>NUCLEOTIDE SEQUENCE [LARGE SCALE GENOMIC DNA]</scope>
    <source>
        <strain evidence="4 5">H3510</strain>
    </source>
</reference>
<protein>
    <submittedName>
        <fullName evidence="4">Cobalt-precorrin-6A reductase</fullName>
        <ecNumber evidence="4">1.3.1.106</ecNumber>
    </submittedName>
</protein>
<dbReference type="Proteomes" id="UP001385499">
    <property type="component" value="Unassembled WGS sequence"/>
</dbReference>
<dbReference type="EC" id="1.3.1.106" evidence="4"/>
<evidence type="ECO:0000256" key="1">
    <source>
        <dbReference type="ARBA" id="ARBA00004953"/>
    </source>
</evidence>
<dbReference type="InterPro" id="IPR003723">
    <property type="entry name" value="Precorrin-6x_reduct"/>
</dbReference>
<evidence type="ECO:0000256" key="3">
    <source>
        <dbReference type="ARBA" id="ARBA00023002"/>
    </source>
</evidence>
<evidence type="ECO:0000313" key="5">
    <source>
        <dbReference type="Proteomes" id="UP001385499"/>
    </source>
</evidence>
<dbReference type="NCBIfam" id="TIGR00715">
    <property type="entry name" value="precor6x_red"/>
    <property type="match status" value="1"/>
</dbReference>
<evidence type="ECO:0000313" key="4">
    <source>
        <dbReference type="EMBL" id="MEJ8476289.1"/>
    </source>
</evidence>
<comment type="pathway">
    <text evidence="1">Cofactor biosynthesis; adenosylcobalamin biosynthesis.</text>
</comment>
<keyword evidence="2" id="KW-0169">Cobalamin biosynthesis</keyword>
<dbReference type="PANTHER" id="PTHR36925">
    <property type="entry name" value="COBALT-PRECORRIN-6A REDUCTASE"/>
    <property type="match status" value="1"/>
</dbReference>
<dbReference type="GO" id="GO:0016491">
    <property type="term" value="F:oxidoreductase activity"/>
    <property type="evidence" value="ECO:0007669"/>
    <property type="project" value="UniProtKB-KW"/>
</dbReference>
<evidence type="ECO:0000256" key="2">
    <source>
        <dbReference type="ARBA" id="ARBA00022573"/>
    </source>
</evidence>
<accession>A0ABU8TQ30</accession>
<proteinExistence type="predicted"/>
<dbReference type="NCBIfam" id="NF005968">
    <property type="entry name" value="PRK08057.1-2"/>
    <property type="match status" value="1"/>
</dbReference>
<dbReference type="PROSITE" id="PS51014">
    <property type="entry name" value="COBK_CBIJ"/>
    <property type="match status" value="1"/>
</dbReference>
<organism evidence="4 5">
    <name type="scientific">Roseibium algae</name>
    <dbReference type="NCBI Taxonomy" id="3123038"/>
    <lineage>
        <taxon>Bacteria</taxon>
        <taxon>Pseudomonadati</taxon>
        <taxon>Pseudomonadota</taxon>
        <taxon>Alphaproteobacteria</taxon>
        <taxon>Hyphomicrobiales</taxon>
        <taxon>Stappiaceae</taxon>
        <taxon>Roseibium</taxon>
    </lineage>
</organism>
<dbReference type="RefSeq" id="WP_340276730.1">
    <property type="nucleotide sequence ID" value="NZ_JBAKIA010000016.1"/>
</dbReference>
<gene>
    <name evidence="4" type="ORF">V6575_19530</name>
</gene>
<dbReference type="Pfam" id="PF02571">
    <property type="entry name" value="CbiJ"/>
    <property type="match status" value="1"/>
</dbReference>
<dbReference type="EMBL" id="JBAKIA010000016">
    <property type="protein sequence ID" value="MEJ8476289.1"/>
    <property type="molecule type" value="Genomic_DNA"/>
</dbReference>
<keyword evidence="5" id="KW-1185">Reference proteome</keyword>
<sequence>MPSSQKILLLAGTFEARQIADRLPQLLSDSEITASFSGAVSDLPEMAVSTHVGGFGGIKGLSAYLIQNRIDLVIDATHPFAAQMSHHAASACKTTGTALIRFDRPRWEPVAGDTWVNAADIEETVKLLPLKARVFLAIGRKEIAAFFARQDLWALVRMIEPPATSLPDGWHLELARPSLSAAKELSLMREHRITHVVSKNSGGAQSYGKIEAARELGVPVIIVSRPPTADVCTCTDIDELCVSAKQALSK</sequence>